<dbReference type="AlphaFoldDB" id="A0A4S2H8Z4"/>
<dbReference type="OrthoDB" id="8546542at2"/>
<feature type="compositionally biased region" description="Low complexity" evidence="1">
    <location>
        <begin position="39"/>
        <end position="49"/>
    </location>
</feature>
<proteinExistence type="predicted"/>
<gene>
    <name evidence="2" type="ORF">E5162_10335</name>
</gene>
<evidence type="ECO:0000313" key="2">
    <source>
        <dbReference type="EMBL" id="TGY92058.1"/>
    </source>
</evidence>
<reference evidence="2 3" key="1">
    <citation type="journal article" date="2013" name="Int. J. Syst. Evol. Microbiol.">
        <title>Marinicauda pacifica gen. nov., sp. nov., a prosthecate alphaproteobacterium of the family Hyphomonadaceae isolated from deep seawater.</title>
        <authorList>
            <person name="Zhang X.Y."/>
            <person name="Li G.W."/>
            <person name="Wang C.S."/>
            <person name="Zhang Y.J."/>
            <person name="Xu X.W."/>
            <person name="Li H."/>
            <person name="Liu A."/>
            <person name="Liu C."/>
            <person name="Xie B.B."/>
            <person name="Qin Q.L."/>
            <person name="Xu Z."/>
            <person name="Chen X.L."/>
            <person name="Zhou B.C."/>
            <person name="Zhang Y.Z."/>
        </authorList>
    </citation>
    <scope>NUCLEOTIDE SEQUENCE [LARGE SCALE GENOMIC DNA]</scope>
    <source>
        <strain evidence="2 3">P-1 km-3</strain>
    </source>
</reference>
<comment type="caution">
    <text evidence="2">The sequence shown here is derived from an EMBL/GenBank/DDBJ whole genome shotgun (WGS) entry which is preliminary data.</text>
</comment>
<evidence type="ECO:0000256" key="1">
    <source>
        <dbReference type="SAM" id="MobiDB-lite"/>
    </source>
</evidence>
<protein>
    <submittedName>
        <fullName evidence="2">Uncharacterized protein</fullName>
    </submittedName>
</protein>
<sequence length="237" mass="24643">MMRTQILTTTAMSALLLAACGEQNGAGYEELEPGDQTETETLTQDDATTGNPRMEDESGMETGPGGMDGDAATMNAGMDAEGGANISRFYDAPFLLDYTQDRGAQPLEIPDGLSWEAGDESYILSGELPEEPDSSGMTGGAAFEIPTNQAASFAGQSVEVVVVASAESAAGFNVAYSTNEGQDSGWHSFEAGQEPEAFMFEYSVPANETGSGDYIGVVPTGGEAVNIHAIAVRHVNG</sequence>
<evidence type="ECO:0000313" key="3">
    <source>
        <dbReference type="Proteomes" id="UP000305451"/>
    </source>
</evidence>
<keyword evidence="3" id="KW-1185">Reference proteome</keyword>
<dbReference type="Proteomes" id="UP000305451">
    <property type="component" value="Unassembled WGS sequence"/>
</dbReference>
<feature type="compositionally biased region" description="Acidic residues" evidence="1">
    <location>
        <begin position="29"/>
        <end position="38"/>
    </location>
</feature>
<accession>A0A4S2H8Z4</accession>
<dbReference type="RefSeq" id="WP_135945191.1">
    <property type="nucleotide sequence ID" value="NZ_BMEI01000003.1"/>
</dbReference>
<feature type="region of interest" description="Disordered" evidence="1">
    <location>
        <begin position="26"/>
        <end position="78"/>
    </location>
</feature>
<name>A0A4S2H8Z4_9PROT</name>
<organism evidence="2 3">
    <name type="scientific">Marinicauda pacifica</name>
    <dbReference type="NCBI Taxonomy" id="1133559"/>
    <lineage>
        <taxon>Bacteria</taxon>
        <taxon>Pseudomonadati</taxon>
        <taxon>Pseudomonadota</taxon>
        <taxon>Alphaproteobacteria</taxon>
        <taxon>Maricaulales</taxon>
        <taxon>Maricaulaceae</taxon>
        <taxon>Marinicauda</taxon>
    </lineage>
</organism>
<dbReference type="EMBL" id="SRXV01000003">
    <property type="protein sequence ID" value="TGY92058.1"/>
    <property type="molecule type" value="Genomic_DNA"/>
</dbReference>
<dbReference type="PROSITE" id="PS51257">
    <property type="entry name" value="PROKAR_LIPOPROTEIN"/>
    <property type="match status" value="1"/>
</dbReference>